<organism evidence="1 2">
    <name type="scientific">Eumeta variegata</name>
    <name type="common">Bagworm moth</name>
    <name type="synonym">Eumeta japonica</name>
    <dbReference type="NCBI Taxonomy" id="151549"/>
    <lineage>
        <taxon>Eukaryota</taxon>
        <taxon>Metazoa</taxon>
        <taxon>Ecdysozoa</taxon>
        <taxon>Arthropoda</taxon>
        <taxon>Hexapoda</taxon>
        <taxon>Insecta</taxon>
        <taxon>Pterygota</taxon>
        <taxon>Neoptera</taxon>
        <taxon>Endopterygota</taxon>
        <taxon>Lepidoptera</taxon>
        <taxon>Glossata</taxon>
        <taxon>Ditrysia</taxon>
        <taxon>Tineoidea</taxon>
        <taxon>Psychidae</taxon>
        <taxon>Oiketicinae</taxon>
        <taxon>Eumeta</taxon>
    </lineage>
</organism>
<accession>A0A4C1THK5</accession>
<evidence type="ECO:0000313" key="1">
    <source>
        <dbReference type="EMBL" id="GBP13983.1"/>
    </source>
</evidence>
<protein>
    <submittedName>
        <fullName evidence="1">Uncharacterized protein</fullName>
    </submittedName>
</protein>
<dbReference type="EMBL" id="BGZK01000060">
    <property type="protein sequence ID" value="GBP13983.1"/>
    <property type="molecule type" value="Genomic_DNA"/>
</dbReference>
<keyword evidence="2" id="KW-1185">Reference proteome</keyword>
<evidence type="ECO:0000313" key="2">
    <source>
        <dbReference type="Proteomes" id="UP000299102"/>
    </source>
</evidence>
<dbReference type="Proteomes" id="UP000299102">
    <property type="component" value="Unassembled WGS sequence"/>
</dbReference>
<comment type="caution">
    <text evidence="1">The sequence shown here is derived from an EMBL/GenBank/DDBJ whole genome shotgun (WGS) entry which is preliminary data.</text>
</comment>
<reference evidence="1 2" key="1">
    <citation type="journal article" date="2019" name="Commun. Biol.">
        <title>The bagworm genome reveals a unique fibroin gene that provides high tensile strength.</title>
        <authorList>
            <person name="Kono N."/>
            <person name="Nakamura H."/>
            <person name="Ohtoshi R."/>
            <person name="Tomita M."/>
            <person name="Numata K."/>
            <person name="Arakawa K."/>
        </authorList>
    </citation>
    <scope>NUCLEOTIDE SEQUENCE [LARGE SCALE GENOMIC DNA]</scope>
</reference>
<gene>
    <name evidence="1" type="ORF">EVAR_10538_1</name>
</gene>
<dbReference type="AlphaFoldDB" id="A0A4C1THK5"/>
<sequence length="134" mass="14845">MRPQTVSGLRRWAGGAGRARAAIRDPALHIHSAYLRSPRRSRAIWRARRARSGASRNCKNVLLCPSSVGGFASGVRAVSSFRVQSSSCACRAPAHPNAYELIVSELSEMKEIELAMSAIPLELTFFYFKMNDHR</sequence>
<name>A0A4C1THK5_EUMVA</name>
<proteinExistence type="predicted"/>